<proteinExistence type="predicted"/>
<name>A0AAW1TDJ0_9CHLO</name>
<protein>
    <submittedName>
        <fullName evidence="2">Uncharacterized protein</fullName>
    </submittedName>
</protein>
<dbReference type="SUPFAM" id="SSF47072">
    <property type="entry name" value="Cysteine alpha-hairpin motif"/>
    <property type="match status" value="1"/>
</dbReference>
<dbReference type="AlphaFoldDB" id="A0AAW1TDJ0"/>
<feature type="region of interest" description="Disordered" evidence="1">
    <location>
        <begin position="45"/>
        <end position="76"/>
    </location>
</feature>
<dbReference type="EMBL" id="JALJOV010000117">
    <property type="protein sequence ID" value="KAK9867009.1"/>
    <property type="molecule type" value="Genomic_DNA"/>
</dbReference>
<comment type="caution">
    <text evidence="2">The sequence shown here is derived from an EMBL/GenBank/DDBJ whole genome shotgun (WGS) entry which is preliminary data.</text>
</comment>
<sequence length="76" mass="8062">MPAGTPEASGTLSPCDIQALQKCLADNNGDRKKCEAEVKAFQSACSKPAPRGQPTQAAAPFPLTQQQLSAFNERED</sequence>
<keyword evidence="3" id="KW-1185">Reference proteome</keyword>
<reference evidence="2 3" key="1">
    <citation type="journal article" date="2024" name="Nat. Commun.">
        <title>Phylogenomics reveals the evolutionary origins of lichenization in chlorophyte algae.</title>
        <authorList>
            <person name="Puginier C."/>
            <person name="Libourel C."/>
            <person name="Otte J."/>
            <person name="Skaloud P."/>
            <person name="Haon M."/>
            <person name="Grisel S."/>
            <person name="Petersen M."/>
            <person name="Berrin J.G."/>
            <person name="Delaux P.M."/>
            <person name="Dal Grande F."/>
            <person name="Keller J."/>
        </authorList>
    </citation>
    <scope>NUCLEOTIDE SEQUENCE [LARGE SCALE GENOMIC DNA]</scope>
    <source>
        <strain evidence="2 3">SAG 2523</strain>
    </source>
</reference>
<dbReference type="PANTHER" id="PTHR36856">
    <property type="entry name" value="OS07G0175200 PROTEIN"/>
    <property type="match status" value="1"/>
</dbReference>
<accession>A0AAW1TDJ0</accession>
<dbReference type="Proteomes" id="UP001485043">
    <property type="component" value="Unassembled WGS sequence"/>
</dbReference>
<gene>
    <name evidence="2" type="ORF">WJX84_000244</name>
</gene>
<dbReference type="InterPro" id="IPR009069">
    <property type="entry name" value="Cys_alpha_HP_mot_SF"/>
</dbReference>
<dbReference type="PANTHER" id="PTHR36856:SF1">
    <property type="entry name" value="OS07G0175200 PROTEIN"/>
    <property type="match status" value="1"/>
</dbReference>
<organism evidence="2 3">
    <name type="scientific">Apatococcus fuscideae</name>
    <dbReference type="NCBI Taxonomy" id="2026836"/>
    <lineage>
        <taxon>Eukaryota</taxon>
        <taxon>Viridiplantae</taxon>
        <taxon>Chlorophyta</taxon>
        <taxon>core chlorophytes</taxon>
        <taxon>Trebouxiophyceae</taxon>
        <taxon>Chlorellales</taxon>
        <taxon>Chlorellaceae</taxon>
        <taxon>Apatococcus</taxon>
    </lineage>
</organism>
<evidence type="ECO:0000313" key="3">
    <source>
        <dbReference type="Proteomes" id="UP001485043"/>
    </source>
</evidence>
<evidence type="ECO:0000256" key="1">
    <source>
        <dbReference type="SAM" id="MobiDB-lite"/>
    </source>
</evidence>
<evidence type="ECO:0000313" key="2">
    <source>
        <dbReference type="EMBL" id="KAK9867009.1"/>
    </source>
</evidence>